<evidence type="ECO:0000256" key="7">
    <source>
        <dbReference type="RuleBase" id="RU362065"/>
    </source>
</evidence>
<dbReference type="InterPro" id="IPR002371">
    <property type="entry name" value="FlgK"/>
</dbReference>
<evidence type="ECO:0000256" key="6">
    <source>
        <dbReference type="ARBA" id="ARBA00023143"/>
    </source>
</evidence>
<evidence type="ECO:0000259" key="8">
    <source>
        <dbReference type="Pfam" id="PF06429"/>
    </source>
</evidence>
<protein>
    <recommendedName>
        <fullName evidence="4 7">Flagellar hook-associated protein 1</fullName>
        <shortName evidence="7">HAP1</shortName>
    </recommendedName>
</protein>
<dbReference type="Pfam" id="PF22638">
    <property type="entry name" value="FlgK_D1"/>
    <property type="match status" value="1"/>
</dbReference>
<dbReference type="InterPro" id="IPR010930">
    <property type="entry name" value="Flg_bb/hook_C_dom"/>
</dbReference>
<evidence type="ECO:0000259" key="9">
    <source>
        <dbReference type="Pfam" id="PF22638"/>
    </source>
</evidence>
<comment type="similarity">
    <text evidence="3 7">Belongs to the flagella basal body rod proteins family.</text>
</comment>
<keyword evidence="10" id="KW-0966">Cell projection</keyword>
<dbReference type="GO" id="GO:0044780">
    <property type="term" value="P:bacterial-type flagellum assembly"/>
    <property type="evidence" value="ECO:0007669"/>
    <property type="project" value="InterPro"/>
</dbReference>
<sequence length="471" mass="47119">MSTFAGLTTSYTGLSAARAAIELAGQNITNVHTPGYTRQRVDLSANPALGTVGVLALPRSGAGQGVTVTGISRLADDLLTASVRTASAAAGYHASRSDLLAQLEDGLHEPGANGLSAQLQEFWASWQDLGNAAGDGAAAAVVIEEATALASRIGEGYRAVADQWKAARADAAAMVEDVNQAAARVAELNDVIRRTSLGGGSVNELLDERDRVAGDLAALAGGVVHDRGDGTVDVLVAGNPVVAGTVAHRVALAGPTTPGGGPVQLEWERRPGTPIALDGGALAGTVSMLAPASGGSGGPLAEALASYDAFATTLAAQVNAVHRQGVTTTGATGLDFFATDPALPPALGLRVVPTGADGIAAAAPGAGALDGSNADRIAQLAKGAGSPDAVWSAFVARVGVTAGAEHDRAAVTELGRASALARQLSTSSVDLDEENLNLVAAQTAYQGAARVFTAIDEMLDVLVNRTGLVGR</sequence>
<evidence type="ECO:0000256" key="3">
    <source>
        <dbReference type="ARBA" id="ARBA00009677"/>
    </source>
</evidence>
<dbReference type="GO" id="GO:0005576">
    <property type="term" value="C:extracellular region"/>
    <property type="evidence" value="ECO:0007669"/>
    <property type="project" value="UniProtKB-SubCell"/>
</dbReference>
<dbReference type="GO" id="GO:0009424">
    <property type="term" value="C:bacterial-type flagellum hook"/>
    <property type="evidence" value="ECO:0007669"/>
    <property type="project" value="UniProtKB-UniRule"/>
</dbReference>
<dbReference type="SUPFAM" id="SSF64518">
    <property type="entry name" value="Phase 1 flagellin"/>
    <property type="match status" value="1"/>
</dbReference>
<keyword evidence="10" id="KW-0282">Flagellum</keyword>
<organism evidence="10">
    <name type="scientific">Agromyces sp. G08B096</name>
    <dbReference type="NCBI Taxonomy" id="3156399"/>
    <lineage>
        <taxon>Bacteria</taxon>
        <taxon>Bacillati</taxon>
        <taxon>Actinomycetota</taxon>
        <taxon>Actinomycetes</taxon>
        <taxon>Micrococcales</taxon>
        <taxon>Microbacteriaceae</taxon>
        <taxon>Agromyces</taxon>
    </lineage>
</organism>
<dbReference type="PANTHER" id="PTHR30033:SF1">
    <property type="entry name" value="FLAGELLAR HOOK-ASSOCIATED PROTEIN 1"/>
    <property type="match status" value="1"/>
</dbReference>
<dbReference type="PRINTS" id="PR01005">
    <property type="entry name" value="FLGHOOKAP1"/>
</dbReference>
<feature type="domain" description="Flagellar hook-associated protein FlgK helical" evidence="9">
    <location>
        <begin position="100"/>
        <end position="337"/>
    </location>
</feature>
<dbReference type="EMBL" id="CP158374">
    <property type="protein sequence ID" value="XBX82516.1"/>
    <property type="molecule type" value="Genomic_DNA"/>
</dbReference>
<name>A0AAU7W6L5_9MICO</name>
<dbReference type="NCBIfam" id="TIGR02492">
    <property type="entry name" value="flgK_ends"/>
    <property type="match status" value="1"/>
</dbReference>
<evidence type="ECO:0000313" key="10">
    <source>
        <dbReference type="EMBL" id="XBX82516.1"/>
    </source>
</evidence>
<evidence type="ECO:0000256" key="2">
    <source>
        <dbReference type="ARBA" id="ARBA00004613"/>
    </source>
</evidence>
<dbReference type="PANTHER" id="PTHR30033">
    <property type="entry name" value="FLAGELLAR HOOK-ASSOCIATED PROTEIN 1"/>
    <property type="match status" value="1"/>
</dbReference>
<feature type="domain" description="Flagellar basal-body/hook protein C-terminal" evidence="8">
    <location>
        <begin position="424"/>
        <end position="464"/>
    </location>
</feature>
<dbReference type="AlphaFoldDB" id="A0AAU7W6L5"/>
<keyword evidence="5 7" id="KW-0964">Secreted</keyword>
<reference evidence="10" key="1">
    <citation type="submission" date="2024-05" db="EMBL/GenBank/DDBJ databases">
        <authorList>
            <person name="Yu L."/>
        </authorList>
    </citation>
    <scope>NUCLEOTIDE SEQUENCE</scope>
    <source>
        <strain evidence="10">G08B096</strain>
    </source>
</reference>
<keyword evidence="6 7" id="KW-0975">Bacterial flagellum</keyword>
<keyword evidence="10" id="KW-0969">Cilium</keyword>
<proteinExistence type="inferred from homology"/>
<dbReference type="GO" id="GO:0005198">
    <property type="term" value="F:structural molecule activity"/>
    <property type="evidence" value="ECO:0007669"/>
    <property type="project" value="UniProtKB-UniRule"/>
</dbReference>
<evidence type="ECO:0000256" key="5">
    <source>
        <dbReference type="ARBA" id="ARBA00022525"/>
    </source>
</evidence>
<comment type="subcellular location">
    <subcellularLocation>
        <location evidence="1 7">Bacterial flagellum</location>
    </subcellularLocation>
    <subcellularLocation>
        <location evidence="2 7">Secreted</location>
    </subcellularLocation>
</comment>
<accession>A0AAU7W6L5</accession>
<gene>
    <name evidence="7 10" type="primary">flgK</name>
    <name evidence="10" type="ORF">ABIQ69_00995</name>
</gene>
<dbReference type="RefSeq" id="WP_350348533.1">
    <property type="nucleotide sequence ID" value="NZ_CP158374.1"/>
</dbReference>
<dbReference type="InterPro" id="IPR053927">
    <property type="entry name" value="FlgK_helical"/>
</dbReference>
<evidence type="ECO:0000256" key="4">
    <source>
        <dbReference type="ARBA" id="ARBA00016244"/>
    </source>
</evidence>
<dbReference type="Pfam" id="PF06429">
    <property type="entry name" value="Flg_bbr_C"/>
    <property type="match status" value="1"/>
</dbReference>
<evidence type="ECO:0000256" key="1">
    <source>
        <dbReference type="ARBA" id="ARBA00004365"/>
    </source>
</evidence>